<accession>A0A8I1WAI7</accession>
<protein>
    <submittedName>
        <fullName evidence="1">Uncharacterized protein</fullName>
    </submittedName>
</protein>
<sequence>MGNKFSDIEMQMMFDEMKKIMPLQMQMVSETSKLISLYYVEYKKNPNIEPVDVVPLAVKSALNQMGFN</sequence>
<evidence type="ECO:0000313" key="2">
    <source>
        <dbReference type="Proteomes" id="UP000665181"/>
    </source>
</evidence>
<proteinExistence type="predicted"/>
<evidence type="ECO:0000313" key="1">
    <source>
        <dbReference type="EMBL" id="MBO3793250.1"/>
    </source>
</evidence>
<reference evidence="1" key="1">
    <citation type="submission" date="2021-03" db="EMBL/GenBank/DDBJ databases">
        <title>Isolation of Bacillus subtilis from fermented food sample.</title>
        <authorList>
            <person name="Lakshmanan V."/>
            <person name="Athira K."/>
            <person name="Rajagopal K."/>
        </authorList>
    </citation>
    <scope>NUCLEOTIDE SEQUENCE</scope>
    <source>
        <strain evidence="1">S1</strain>
    </source>
</reference>
<dbReference type="RefSeq" id="WP_017696646.1">
    <property type="nucleotide sequence ID" value="NZ_CP031693.1"/>
</dbReference>
<comment type="caution">
    <text evidence="1">The sequence shown here is derived from an EMBL/GenBank/DDBJ whole genome shotgun (WGS) entry which is preliminary data.</text>
</comment>
<dbReference type="Proteomes" id="UP000665181">
    <property type="component" value="Unassembled WGS sequence"/>
</dbReference>
<dbReference type="AlphaFoldDB" id="A0A8I1WAI7"/>
<name>A0A8I1WAI7_BACIU</name>
<organism evidence="1 2">
    <name type="scientific">Bacillus subtilis</name>
    <dbReference type="NCBI Taxonomy" id="1423"/>
    <lineage>
        <taxon>Bacteria</taxon>
        <taxon>Bacillati</taxon>
        <taxon>Bacillota</taxon>
        <taxon>Bacilli</taxon>
        <taxon>Bacillales</taxon>
        <taxon>Bacillaceae</taxon>
        <taxon>Bacillus</taxon>
    </lineage>
</organism>
<dbReference type="EMBL" id="JAGFPW010000001">
    <property type="protein sequence ID" value="MBO3793250.1"/>
    <property type="molecule type" value="Genomic_DNA"/>
</dbReference>
<gene>
    <name evidence="1" type="ORF">J5227_02740</name>
</gene>